<reference evidence="2" key="1">
    <citation type="submission" date="2019-12" db="EMBL/GenBank/DDBJ databases">
        <title>Genome sequencing and annotation of Brassica cretica.</title>
        <authorList>
            <person name="Studholme D.J."/>
            <person name="Sarris P."/>
        </authorList>
    </citation>
    <scope>NUCLEOTIDE SEQUENCE</scope>
    <source>
        <strain evidence="2">PFS-109/04</strain>
        <tissue evidence="2">Leaf</tissue>
    </source>
</reference>
<name>A0A8S9PHI0_BRACR</name>
<evidence type="ECO:0000256" key="1">
    <source>
        <dbReference type="SAM" id="MobiDB-lite"/>
    </source>
</evidence>
<gene>
    <name evidence="2" type="ORF">F2Q69_00008467</name>
</gene>
<feature type="region of interest" description="Disordered" evidence="1">
    <location>
        <begin position="1"/>
        <end position="25"/>
    </location>
</feature>
<feature type="compositionally biased region" description="Polar residues" evidence="1">
    <location>
        <begin position="97"/>
        <end position="112"/>
    </location>
</feature>
<accession>A0A8S9PHI0</accession>
<sequence length="296" mass="33003">MSTDNTNNMQTPLNGGSNDDQNTPVAAVSAANAAMLEEFKKMFSAYEKRPKKQDKLVGTLTKQVETLTARTLAVLPHGSTKIRGRKLNFATPLGRPGTSQECPSGQDPSETSPAEKRTSKNPLSPTKDTEVDEVEHVHLDPSDVSNDTEEDADVHPRRTISRSAREDSLFDKLMMEEEENIYWVEQEELAEKQAEITRSKHRQARKYTGEKSDIRDLRDYITKTAAETQGHSTTNYKVLGARLAAKLLAGELSEVTSIKDLILETDRPPMTDKNPHAENSPRRSQAGDKRGRRSND</sequence>
<dbReference type="Proteomes" id="UP000712600">
    <property type="component" value="Unassembled WGS sequence"/>
</dbReference>
<organism evidence="2 3">
    <name type="scientific">Brassica cretica</name>
    <name type="common">Mustard</name>
    <dbReference type="NCBI Taxonomy" id="69181"/>
    <lineage>
        <taxon>Eukaryota</taxon>
        <taxon>Viridiplantae</taxon>
        <taxon>Streptophyta</taxon>
        <taxon>Embryophyta</taxon>
        <taxon>Tracheophyta</taxon>
        <taxon>Spermatophyta</taxon>
        <taxon>Magnoliopsida</taxon>
        <taxon>eudicotyledons</taxon>
        <taxon>Gunneridae</taxon>
        <taxon>Pentapetalae</taxon>
        <taxon>rosids</taxon>
        <taxon>malvids</taxon>
        <taxon>Brassicales</taxon>
        <taxon>Brassicaceae</taxon>
        <taxon>Brassiceae</taxon>
        <taxon>Brassica</taxon>
    </lineage>
</organism>
<dbReference type="AlphaFoldDB" id="A0A8S9PHI0"/>
<protein>
    <submittedName>
        <fullName evidence="2">Uncharacterized protein</fullName>
    </submittedName>
</protein>
<feature type="region of interest" description="Disordered" evidence="1">
    <location>
        <begin position="262"/>
        <end position="296"/>
    </location>
</feature>
<dbReference type="EMBL" id="QGKX02001521">
    <property type="protein sequence ID" value="KAF3514715.1"/>
    <property type="molecule type" value="Genomic_DNA"/>
</dbReference>
<proteinExistence type="predicted"/>
<evidence type="ECO:0000313" key="2">
    <source>
        <dbReference type="EMBL" id="KAF3514715.1"/>
    </source>
</evidence>
<feature type="compositionally biased region" description="Polar residues" evidence="1">
    <location>
        <begin position="1"/>
        <end position="24"/>
    </location>
</feature>
<evidence type="ECO:0000313" key="3">
    <source>
        <dbReference type="Proteomes" id="UP000712600"/>
    </source>
</evidence>
<comment type="caution">
    <text evidence="2">The sequence shown here is derived from an EMBL/GenBank/DDBJ whole genome shotgun (WGS) entry which is preliminary data.</text>
</comment>
<feature type="region of interest" description="Disordered" evidence="1">
    <location>
        <begin position="83"/>
        <end position="160"/>
    </location>
</feature>